<dbReference type="InterPro" id="IPR043502">
    <property type="entry name" value="DNA/RNA_pol_sf"/>
</dbReference>
<dbReference type="Gene3D" id="3.10.10.10">
    <property type="entry name" value="HIV Type 1 Reverse Transcriptase, subunit A, domain 1"/>
    <property type="match status" value="1"/>
</dbReference>
<dbReference type="EMBL" id="BQNB010013286">
    <property type="protein sequence ID" value="GJT14131.1"/>
    <property type="molecule type" value="Genomic_DNA"/>
</dbReference>
<gene>
    <name evidence="4" type="ORF">Tco_0861173</name>
</gene>
<reference evidence="4" key="1">
    <citation type="journal article" date="2022" name="Int. J. Mol. Sci.">
        <title>Draft Genome of Tanacetum Coccineum: Genomic Comparison of Closely Related Tanacetum-Family Plants.</title>
        <authorList>
            <person name="Yamashiro T."/>
            <person name="Shiraishi A."/>
            <person name="Nakayama K."/>
            <person name="Satake H."/>
        </authorList>
    </citation>
    <scope>NUCLEOTIDE SEQUENCE</scope>
</reference>
<evidence type="ECO:0000256" key="1">
    <source>
        <dbReference type="SAM" id="Coils"/>
    </source>
</evidence>
<evidence type="ECO:0000259" key="3">
    <source>
        <dbReference type="PROSITE" id="PS50878"/>
    </source>
</evidence>
<accession>A0ABQ5BKE4</accession>
<evidence type="ECO:0000313" key="5">
    <source>
        <dbReference type="Proteomes" id="UP001151760"/>
    </source>
</evidence>
<evidence type="ECO:0000313" key="4">
    <source>
        <dbReference type="EMBL" id="GJT14131.1"/>
    </source>
</evidence>
<dbReference type="InterPro" id="IPR043128">
    <property type="entry name" value="Rev_trsase/Diguanyl_cyclase"/>
</dbReference>
<keyword evidence="5" id="KW-1185">Reference proteome</keyword>
<reference evidence="4" key="2">
    <citation type="submission" date="2022-01" db="EMBL/GenBank/DDBJ databases">
        <authorList>
            <person name="Yamashiro T."/>
            <person name="Shiraishi A."/>
            <person name="Satake H."/>
            <person name="Nakayama K."/>
        </authorList>
    </citation>
    <scope>NUCLEOTIDE SEQUENCE</scope>
</reference>
<protein>
    <submittedName>
        <fullName evidence="4">Ty3-gypsy retrotransposon protein</fullName>
    </submittedName>
</protein>
<dbReference type="InterPro" id="IPR000477">
    <property type="entry name" value="RT_dom"/>
</dbReference>
<dbReference type="InterPro" id="IPR053134">
    <property type="entry name" value="RNA-dir_DNA_polymerase"/>
</dbReference>
<comment type="caution">
    <text evidence="4">The sequence shown here is derived from an EMBL/GenBank/DDBJ whole genome shotgun (WGS) entry which is preliminary data.</text>
</comment>
<feature type="region of interest" description="Disordered" evidence="2">
    <location>
        <begin position="1"/>
        <end position="24"/>
    </location>
</feature>
<feature type="domain" description="Reverse transcriptase" evidence="3">
    <location>
        <begin position="235"/>
        <end position="414"/>
    </location>
</feature>
<feature type="coiled-coil region" evidence="1">
    <location>
        <begin position="554"/>
        <end position="581"/>
    </location>
</feature>
<dbReference type="Gene3D" id="3.30.70.270">
    <property type="match status" value="2"/>
</dbReference>
<dbReference type="PROSITE" id="PS50878">
    <property type="entry name" value="RT_POL"/>
    <property type="match status" value="1"/>
</dbReference>
<dbReference type="Proteomes" id="UP001151760">
    <property type="component" value="Unassembled WGS sequence"/>
</dbReference>
<keyword evidence="1" id="KW-0175">Coiled coil</keyword>
<evidence type="ECO:0000256" key="2">
    <source>
        <dbReference type="SAM" id="MobiDB-lite"/>
    </source>
</evidence>
<dbReference type="CDD" id="cd01647">
    <property type="entry name" value="RT_LTR"/>
    <property type="match status" value="1"/>
</dbReference>
<organism evidence="4 5">
    <name type="scientific">Tanacetum coccineum</name>
    <dbReference type="NCBI Taxonomy" id="301880"/>
    <lineage>
        <taxon>Eukaryota</taxon>
        <taxon>Viridiplantae</taxon>
        <taxon>Streptophyta</taxon>
        <taxon>Embryophyta</taxon>
        <taxon>Tracheophyta</taxon>
        <taxon>Spermatophyta</taxon>
        <taxon>Magnoliopsida</taxon>
        <taxon>eudicotyledons</taxon>
        <taxon>Gunneridae</taxon>
        <taxon>Pentapetalae</taxon>
        <taxon>asterids</taxon>
        <taxon>campanulids</taxon>
        <taxon>Asterales</taxon>
        <taxon>Asteraceae</taxon>
        <taxon>Asteroideae</taxon>
        <taxon>Anthemideae</taxon>
        <taxon>Anthemidinae</taxon>
        <taxon>Tanacetum</taxon>
    </lineage>
</organism>
<dbReference type="InterPro" id="IPR056924">
    <property type="entry name" value="SH3_Tf2-1"/>
</dbReference>
<name>A0ABQ5BKE4_9ASTR</name>
<sequence>MFSNTSPFPCKRSTKKRRKKEEEKNKAISAFYPVCPSGRLPFKLRGKVRPVIGPSPIRELLVSKPTSLGDAFSLARVTEARLDDQGPGVVELMKLPLTGTKPFKVYIDSCETLLCEKTCKVTHDYSQQTVEFNWSGHDYTLKGEESLRMKQISLRYMRALLETDEIYRVYELYQLANEEHTPKTIAAVVPTTLPPHRSIDHRIYLYPNTKPINVRPYRYPHYQKGETEKLVNEMLSQGIIRVSQSPFSSPVLLVKKKGGSYHFWVDYRALNEVTVKDKFPIPTADEMFDELGGSIIFSKVDLRSGYHQIRVHERDVYKTAFRTHDGHYKFLVMSFGLTNAPSTFQDTMNWLFSPYLRKFVIVFFDDILIYIATLTANLEQLQCVFQCLQDHQFYVKQSKCVFGAISLEYLGHIISDKGVEMDPKKVDAVRDWPVPTNQRQMRGFLIFAGYYRRFIKDYATIAAPLSSLLQKRGFKWGELENKVFDDLKIRMLGAPILGLPNFVEMFVVEVDASDVGIDVVYKLGVTNCVADSLLRVFEEEEAVTGAFMALSQPITGLMSELRRENEELEELQQIHQKLDSNELMEGFRGELLCFMLVGLSALFYWKGMRKSVEEFIGYGRMFQWTLLPGYPLLKVTTVEESLIERDALLRQLKQNLLVTKHRMEMQANQKRRDVELNTRDMVLVKLQPYRQVTLGKRHSNKLAKRYYEPFKVLERVCKVAYRLALPDSSTIHLVFHVSLMCRCD</sequence>
<dbReference type="Pfam" id="PF24626">
    <property type="entry name" value="SH3_Tf2-1"/>
    <property type="match status" value="1"/>
</dbReference>
<dbReference type="PANTHER" id="PTHR24559:SF444">
    <property type="entry name" value="REVERSE TRANSCRIPTASE DOMAIN-CONTAINING PROTEIN"/>
    <property type="match status" value="1"/>
</dbReference>
<dbReference type="PANTHER" id="PTHR24559">
    <property type="entry name" value="TRANSPOSON TY3-I GAG-POL POLYPROTEIN"/>
    <property type="match status" value="1"/>
</dbReference>
<proteinExistence type="predicted"/>
<dbReference type="Pfam" id="PF00078">
    <property type="entry name" value="RVT_1"/>
    <property type="match status" value="1"/>
</dbReference>
<dbReference type="SUPFAM" id="SSF56672">
    <property type="entry name" value="DNA/RNA polymerases"/>
    <property type="match status" value="1"/>
</dbReference>